<protein>
    <submittedName>
        <fullName evidence="2">Uncharacterized protein</fullName>
    </submittedName>
</protein>
<reference evidence="3" key="1">
    <citation type="journal article" date="2013" name="Science">
        <title>Comparative analysis of bat genomes provides insight into the evolution of flight and immunity.</title>
        <authorList>
            <person name="Zhang G."/>
            <person name="Cowled C."/>
            <person name="Shi Z."/>
            <person name="Huang Z."/>
            <person name="Bishop-Lilly K.A."/>
            <person name="Fang X."/>
            <person name="Wynne J.W."/>
            <person name="Xiong Z."/>
            <person name="Baker M.L."/>
            <person name="Zhao W."/>
            <person name="Tachedjian M."/>
            <person name="Zhu Y."/>
            <person name="Zhou P."/>
            <person name="Jiang X."/>
            <person name="Ng J."/>
            <person name="Yang L."/>
            <person name="Wu L."/>
            <person name="Xiao J."/>
            <person name="Feng Y."/>
            <person name="Chen Y."/>
            <person name="Sun X."/>
            <person name="Zhang Y."/>
            <person name="Marsh G.A."/>
            <person name="Crameri G."/>
            <person name="Broder C.C."/>
            <person name="Frey K.G."/>
            <person name="Wang L.F."/>
            <person name="Wang J."/>
        </authorList>
    </citation>
    <scope>NUCLEOTIDE SEQUENCE [LARGE SCALE GENOMIC DNA]</scope>
</reference>
<gene>
    <name evidence="2" type="ORF">PAL_GLEAN10013648</name>
</gene>
<evidence type="ECO:0000313" key="2">
    <source>
        <dbReference type="EMBL" id="ELK00990.1"/>
    </source>
</evidence>
<sequence length="67" mass="7590">MSPAEGYPGLTSSSKSAFEATSFPALWLESDSNFPLWVQKDARFHRTERRDSLARKKASSIPSRKHH</sequence>
<evidence type="ECO:0000313" key="3">
    <source>
        <dbReference type="Proteomes" id="UP000010552"/>
    </source>
</evidence>
<dbReference type="AlphaFoldDB" id="L5JNR7"/>
<name>L5JNR7_PTEAL</name>
<proteinExistence type="predicted"/>
<organism evidence="2 3">
    <name type="scientific">Pteropus alecto</name>
    <name type="common">Black flying fox</name>
    <dbReference type="NCBI Taxonomy" id="9402"/>
    <lineage>
        <taxon>Eukaryota</taxon>
        <taxon>Metazoa</taxon>
        <taxon>Chordata</taxon>
        <taxon>Craniata</taxon>
        <taxon>Vertebrata</taxon>
        <taxon>Euteleostomi</taxon>
        <taxon>Mammalia</taxon>
        <taxon>Eutheria</taxon>
        <taxon>Laurasiatheria</taxon>
        <taxon>Chiroptera</taxon>
        <taxon>Yinpterochiroptera</taxon>
        <taxon>Pteropodoidea</taxon>
        <taxon>Pteropodidae</taxon>
        <taxon>Pteropodinae</taxon>
        <taxon>Pteropus</taxon>
    </lineage>
</organism>
<dbReference type="EMBL" id="KB031154">
    <property type="protein sequence ID" value="ELK00990.1"/>
    <property type="molecule type" value="Genomic_DNA"/>
</dbReference>
<dbReference type="Proteomes" id="UP000010552">
    <property type="component" value="Unassembled WGS sequence"/>
</dbReference>
<feature type="compositionally biased region" description="Basic residues" evidence="1">
    <location>
        <begin position="55"/>
        <end position="67"/>
    </location>
</feature>
<feature type="region of interest" description="Disordered" evidence="1">
    <location>
        <begin position="47"/>
        <end position="67"/>
    </location>
</feature>
<keyword evidence="3" id="KW-1185">Reference proteome</keyword>
<accession>L5JNR7</accession>
<evidence type="ECO:0000256" key="1">
    <source>
        <dbReference type="SAM" id="MobiDB-lite"/>
    </source>
</evidence>
<dbReference type="InParanoid" id="L5JNR7"/>